<dbReference type="PROSITE" id="PS00109">
    <property type="entry name" value="PROTEIN_KINASE_TYR"/>
    <property type="match status" value="1"/>
</dbReference>
<dbReference type="CDD" id="cd14014">
    <property type="entry name" value="STKc_PknB_like"/>
    <property type="match status" value="1"/>
</dbReference>
<feature type="compositionally biased region" description="Basic and acidic residues" evidence="6">
    <location>
        <begin position="365"/>
        <end position="374"/>
    </location>
</feature>
<dbReference type="InterPro" id="IPR000719">
    <property type="entry name" value="Prot_kinase_dom"/>
</dbReference>
<dbReference type="SUPFAM" id="SSF56112">
    <property type="entry name" value="Protein kinase-like (PK-like)"/>
    <property type="match status" value="1"/>
</dbReference>
<keyword evidence="7" id="KW-0472">Membrane</keyword>
<dbReference type="InterPro" id="IPR011009">
    <property type="entry name" value="Kinase-like_dom_sf"/>
</dbReference>
<evidence type="ECO:0000256" key="1">
    <source>
        <dbReference type="ARBA" id="ARBA00022679"/>
    </source>
</evidence>
<evidence type="ECO:0000256" key="7">
    <source>
        <dbReference type="SAM" id="Phobius"/>
    </source>
</evidence>
<keyword evidence="10" id="KW-1185">Reference proteome</keyword>
<evidence type="ECO:0000259" key="8">
    <source>
        <dbReference type="PROSITE" id="PS50011"/>
    </source>
</evidence>
<reference evidence="9 10" key="1">
    <citation type="submission" date="2020-10" db="EMBL/GenBank/DDBJ databases">
        <title>Genome analysis of Massilia species.</title>
        <authorList>
            <person name="Jung D.-H."/>
        </authorList>
    </citation>
    <scope>NUCLEOTIDE SEQUENCE [LARGE SCALE GENOMIC DNA]</scope>
    <source>
        <strain evidence="10">sipir</strain>
    </source>
</reference>
<keyword evidence="2 5" id="KW-0547">Nucleotide-binding</keyword>
<feature type="transmembrane region" description="Helical" evidence="7">
    <location>
        <begin position="387"/>
        <end position="409"/>
    </location>
</feature>
<feature type="compositionally biased region" description="Polar residues" evidence="6">
    <location>
        <begin position="344"/>
        <end position="355"/>
    </location>
</feature>
<protein>
    <submittedName>
        <fullName evidence="9">Protein kinase</fullName>
    </submittedName>
</protein>
<dbReference type="EMBL" id="CP063361">
    <property type="protein sequence ID" value="UOD30199.1"/>
    <property type="molecule type" value="Genomic_DNA"/>
</dbReference>
<dbReference type="Pfam" id="PF00069">
    <property type="entry name" value="Pkinase"/>
    <property type="match status" value="1"/>
</dbReference>
<feature type="domain" description="Protein kinase" evidence="8">
    <location>
        <begin position="21"/>
        <end position="293"/>
    </location>
</feature>
<accession>A0ABY4A5Z2</accession>
<organism evidence="9 10">
    <name type="scientific">Massilia violaceinigra</name>
    <dbReference type="NCBI Taxonomy" id="2045208"/>
    <lineage>
        <taxon>Bacteria</taxon>
        <taxon>Pseudomonadati</taxon>
        <taxon>Pseudomonadota</taxon>
        <taxon>Betaproteobacteria</taxon>
        <taxon>Burkholderiales</taxon>
        <taxon>Oxalobacteraceae</taxon>
        <taxon>Telluria group</taxon>
        <taxon>Massilia</taxon>
    </lineage>
</organism>
<dbReference type="Gene3D" id="1.10.510.10">
    <property type="entry name" value="Transferase(Phosphotransferase) domain 1"/>
    <property type="match status" value="1"/>
</dbReference>
<evidence type="ECO:0000313" key="9">
    <source>
        <dbReference type="EMBL" id="UOD30199.1"/>
    </source>
</evidence>
<feature type="region of interest" description="Disordered" evidence="6">
    <location>
        <begin position="324"/>
        <end position="384"/>
    </location>
</feature>
<evidence type="ECO:0000256" key="2">
    <source>
        <dbReference type="ARBA" id="ARBA00022741"/>
    </source>
</evidence>
<feature type="binding site" evidence="5">
    <location>
        <position position="50"/>
    </location>
    <ligand>
        <name>ATP</name>
        <dbReference type="ChEBI" id="CHEBI:30616"/>
    </ligand>
</feature>
<evidence type="ECO:0000256" key="6">
    <source>
        <dbReference type="SAM" id="MobiDB-lite"/>
    </source>
</evidence>
<dbReference type="PANTHER" id="PTHR43289">
    <property type="entry name" value="MITOGEN-ACTIVATED PROTEIN KINASE KINASE KINASE 20-RELATED"/>
    <property type="match status" value="1"/>
</dbReference>
<dbReference type="PANTHER" id="PTHR43289:SF34">
    <property type="entry name" value="SERINE_THREONINE-PROTEIN KINASE YBDM-RELATED"/>
    <property type="match status" value="1"/>
</dbReference>
<feature type="compositionally biased region" description="Low complexity" evidence="6">
    <location>
        <begin position="332"/>
        <end position="342"/>
    </location>
</feature>
<dbReference type="PROSITE" id="PS50011">
    <property type="entry name" value="PROTEIN_KINASE_DOM"/>
    <property type="match status" value="1"/>
</dbReference>
<dbReference type="PROSITE" id="PS00107">
    <property type="entry name" value="PROTEIN_KINASE_ATP"/>
    <property type="match status" value="1"/>
</dbReference>
<gene>
    <name evidence="9" type="ORF">INH39_00040</name>
</gene>
<keyword evidence="7" id="KW-0812">Transmembrane</keyword>
<dbReference type="GO" id="GO:0016301">
    <property type="term" value="F:kinase activity"/>
    <property type="evidence" value="ECO:0007669"/>
    <property type="project" value="UniProtKB-KW"/>
</dbReference>
<sequence length="560" mass="59457">MNALAPGSENCLPIGTRLADFEITGVLGEGGFGIVYMAFDHSLQRSVALKEYMPGVLAARASDNSIMVRAERHQETFNVGLKSFINEARFLAQFDHPSLVKVHRFWEQNRTAYTAMQYYDGRTIKDIVTHSPELVTEAWCKKVMKQILDALEMLYTMKILHRDVSPDNIIVQESGDAVLLDFGSARQIIGDRTRGLTVILKPGYAPVEQYAGDASLDQGPYTDIYALAAVMFFAIIKEPPATSIARMVRDPVKPLAERGLPGYSLAFLAAIDKGLAVLAQDRPQTIDAFRALLGIETGGEAPRARPTGPAQRFATLDRLPDAPASARTGPVAANAAADGAPAKTSLSKSPASSKQDPLAKSSRRPKPDVADKPAKPVKPAKKGLPPWTGIAASAVVMIAAIGVGVYSLLSKPSDTIMVAPAQPVIPDAAALPPPAAVTPPVAAATAPVEPPAPAETVDAGATVPVDGVAAADVLAEPVPEPAPEAAPESFNYKLAIKPWGTIYVDGKEAGVTPPLKKLTLAAGKHKIRIANPGFQDFTVNLDTAKNKSRTIEHDFTAQPK</sequence>
<keyword evidence="1" id="KW-0808">Transferase</keyword>
<name>A0ABY4A5Z2_9BURK</name>
<evidence type="ECO:0000256" key="3">
    <source>
        <dbReference type="ARBA" id="ARBA00022777"/>
    </source>
</evidence>
<keyword evidence="3 9" id="KW-0418">Kinase</keyword>
<dbReference type="Pfam" id="PF08308">
    <property type="entry name" value="PEGA"/>
    <property type="match status" value="1"/>
</dbReference>
<dbReference type="InterPro" id="IPR008266">
    <property type="entry name" value="Tyr_kinase_AS"/>
</dbReference>
<evidence type="ECO:0000313" key="10">
    <source>
        <dbReference type="Proteomes" id="UP000831532"/>
    </source>
</evidence>
<dbReference type="InterPro" id="IPR017441">
    <property type="entry name" value="Protein_kinase_ATP_BS"/>
</dbReference>
<keyword evidence="4 5" id="KW-0067">ATP-binding</keyword>
<dbReference type="InterPro" id="IPR013229">
    <property type="entry name" value="PEGA"/>
</dbReference>
<keyword evidence="7" id="KW-1133">Transmembrane helix</keyword>
<proteinExistence type="predicted"/>
<evidence type="ECO:0000256" key="5">
    <source>
        <dbReference type="PROSITE-ProRule" id="PRU10141"/>
    </source>
</evidence>
<dbReference type="Proteomes" id="UP000831532">
    <property type="component" value="Chromosome"/>
</dbReference>
<dbReference type="RefSeq" id="WP_243491446.1">
    <property type="nucleotide sequence ID" value="NZ_CP063361.1"/>
</dbReference>
<evidence type="ECO:0000256" key="4">
    <source>
        <dbReference type="ARBA" id="ARBA00022840"/>
    </source>
</evidence>